<sequence length="223" mass="22855">MALDGLRSGLWTSMPGIIQSFNAGAVTATVQLAIKGIVHAPDGSAQFVNMPLLVDVPVHFPRGGGCTLTFPVAKGDECLVVFAARCIDGWWQSGGVQAPIDPRIHDLSDGFAFVGFFSQATKIGGISTSTAQLRSNDGSTYVEVDPAGKVVNCVAPNGMTLTTPSVTVTGTIAVKNAGGASTACAINGKTQFTGQVFANGHRIDETHTHNGVQPGSGNTGAVN</sequence>
<dbReference type="Gene3D" id="2.40.50.230">
    <property type="entry name" value="Gp5 N-terminal domain"/>
    <property type="match status" value="1"/>
</dbReference>
<feature type="domain" description="Phage protein Gp138 N-terminal" evidence="1">
    <location>
        <begin position="14"/>
        <end position="115"/>
    </location>
</feature>
<dbReference type="InterPro" id="IPR037026">
    <property type="entry name" value="Vgr_OB-fold_dom_sf"/>
</dbReference>
<dbReference type="KEGG" id="rpf:Rpic12D_2247"/>
<dbReference type="STRING" id="428406.Rpic12D_2247"/>
<dbReference type="InterPro" id="IPR044033">
    <property type="entry name" value="GpV-like_apex"/>
</dbReference>
<dbReference type="InterPro" id="IPR041599">
    <property type="entry name" value="Gp138_N"/>
</dbReference>
<proteinExistence type="predicted"/>
<evidence type="ECO:0000313" key="2">
    <source>
        <dbReference type="EMBL" id="ACS63521.1"/>
    </source>
</evidence>
<dbReference type="HOGENOM" id="CLU_098186_0_0_4"/>
<dbReference type="Pfam" id="PF18352">
    <property type="entry name" value="Gp138_N"/>
    <property type="match status" value="1"/>
</dbReference>
<organism evidence="2">
    <name type="scientific">Ralstonia pickettii (strain 12D)</name>
    <dbReference type="NCBI Taxonomy" id="428406"/>
    <lineage>
        <taxon>Bacteria</taxon>
        <taxon>Pseudomonadati</taxon>
        <taxon>Pseudomonadota</taxon>
        <taxon>Betaproteobacteria</taxon>
        <taxon>Burkholderiales</taxon>
        <taxon>Burkholderiaceae</taxon>
        <taxon>Ralstonia</taxon>
    </lineage>
</organism>
<gene>
    <name evidence="2" type="ordered locus">Rpic12D_2247</name>
</gene>
<dbReference type="AlphaFoldDB" id="C6BBR5"/>
<dbReference type="Pfam" id="PF18946">
    <property type="entry name" value="Apex"/>
    <property type="match status" value="1"/>
</dbReference>
<dbReference type="EMBL" id="CP001644">
    <property type="protein sequence ID" value="ACS63521.1"/>
    <property type="molecule type" value="Genomic_DNA"/>
</dbReference>
<evidence type="ECO:0000259" key="1">
    <source>
        <dbReference type="Pfam" id="PF18352"/>
    </source>
</evidence>
<protein>
    <recommendedName>
        <fullName evidence="1">Phage protein Gp138 N-terminal domain-containing protein</fullName>
    </recommendedName>
</protein>
<reference evidence="2" key="1">
    <citation type="submission" date="2009-06" db="EMBL/GenBank/DDBJ databases">
        <title>Complete sequence chromosome 1 of Ralstonia pickettii 12D.</title>
        <authorList>
            <consortium name="US DOE Joint Genome Institute"/>
            <person name="Lucas S."/>
            <person name="Copeland A."/>
            <person name="Lapidus A."/>
            <person name="Glavina del Rio T."/>
            <person name="Dalin E."/>
            <person name="Tice H."/>
            <person name="Bruce D."/>
            <person name="Goodwin L."/>
            <person name="Pitluck S."/>
            <person name="Sims D."/>
            <person name="Meincke L."/>
            <person name="Brettin T."/>
            <person name="Detter J.C."/>
            <person name="Han C."/>
            <person name="Larimer F."/>
            <person name="Land M."/>
            <person name="Hauser L."/>
            <person name="Kyrpides N."/>
            <person name="Ovchinnikova G."/>
            <person name="Marsh T."/>
            <person name="Richardson P."/>
        </authorList>
    </citation>
    <scope>NUCLEOTIDE SEQUENCE [LARGE SCALE GENOMIC DNA]</scope>
    <source>
        <strain evidence="2">12D</strain>
    </source>
</reference>
<name>C6BBR5_RALP1</name>
<accession>C6BBR5</accession>